<organism evidence="2 3">
    <name type="scientific">Cyclobacterium jeungdonense</name>
    <dbReference type="NCBI Taxonomy" id="708087"/>
    <lineage>
        <taxon>Bacteria</taxon>
        <taxon>Pseudomonadati</taxon>
        <taxon>Bacteroidota</taxon>
        <taxon>Cytophagia</taxon>
        <taxon>Cytophagales</taxon>
        <taxon>Cyclobacteriaceae</taxon>
        <taxon>Cyclobacterium</taxon>
    </lineage>
</organism>
<dbReference type="InterPro" id="IPR025714">
    <property type="entry name" value="Methyltranfer_dom"/>
</dbReference>
<feature type="domain" description="Methyltransferase" evidence="1">
    <location>
        <begin position="35"/>
        <end position="161"/>
    </location>
</feature>
<keyword evidence="3" id="KW-1185">Reference proteome</keyword>
<dbReference type="RefSeq" id="WP_163386017.1">
    <property type="nucleotide sequence ID" value="NZ_JAUFQS010000009.1"/>
</dbReference>
<reference evidence="3" key="1">
    <citation type="journal article" date="2019" name="Int. J. Syst. Evol. Microbiol.">
        <title>The Global Catalogue of Microorganisms (GCM) 10K type strain sequencing project: providing services to taxonomists for standard genome sequencing and annotation.</title>
        <authorList>
            <consortium name="The Broad Institute Genomics Platform"/>
            <consortium name="The Broad Institute Genome Sequencing Center for Infectious Disease"/>
            <person name="Wu L."/>
            <person name="Ma J."/>
        </authorList>
    </citation>
    <scope>NUCLEOTIDE SEQUENCE [LARGE SCALE GENOMIC DNA]</scope>
    <source>
        <strain evidence="3">CECT 7706</strain>
    </source>
</reference>
<evidence type="ECO:0000313" key="2">
    <source>
        <dbReference type="EMBL" id="MDN3688340.1"/>
    </source>
</evidence>
<dbReference type="InterPro" id="IPR029063">
    <property type="entry name" value="SAM-dependent_MTases_sf"/>
</dbReference>
<evidence type="ECO:0000259" key="1">
    <source>
        <dbReference type="Pfam" id="PF13847"/>
    </source>
</evidence>
<name>A0ABT8C748_9BACT</name>
<dbReference type="Proteomes" id="UP001236663">
    <property type="component" value="Unassembled WGS sequence"/>
</dbReference>
<keyword evidence="2" id="KW-0489">Methyltransferase</keyword>
<dbReference type="EMBL" id="JAUFQS010000009">
    <property type="protein sequence ID" value="MDN3688340.1"/>
    <property type="molecule type" value="Genomic_DNA"/>
</dbReference>
<dbReference type="PANTHER" id="PTHR43861">
    <property type="entry name" value="TRANS-ACONITATE 2-METHYLTRANSFERASE-RELATED"/>
    <property type="match status" value="1"/>
</dbReference>
<gene>
    <name evidence="2" type="ORF">QWZ15_10900</name>
</gene>
<dbReference type="SUPFAM" id="SSF53335">
    <property type="entry name" value="S-adenosyl-L-methionine-dependent methyltransferases"/>
    <property type="match status" value="1"/>
</dbReference>
<keyword evidence="2" id="KW-0808">Transferase</keyword>
<proteinExistence type="predicted"/>
<dbReference type="Gene3D" id="3.40.50.150">
    <property type="entry name" value="Vaccinia Virus protein VP39"/>
    <property type="match status" value="1"/>
</dbReference>
<dbReference type="GO" id="GO:0032259">
    <property type="term" value="P:methylation"/>
    <property type="evidence" value="ECO:0007669"/>
    <property type="project" value="UniProtKB-KW"/>
</dbReference>
<accession>A0ABT8C748</accession>
<dbReference type="GO" id="GO:0008168">
    <property type="term" value="F:methyltransferase activity"/>
    <property type="evidence" value="ECO:0007669"/>
    <property type="project" value="UniProtKB-KW"/>
</dbReference>
<dbReference type="EC" id="2.1.1.-" evidence="2"/>
<protein>
    <submittedName>
        <fullName evidence="2">Class I SAM-dependent methyltransferase</fullName>
        <ecNumber evidence="2">2.1.1.-</ecNumber>
    </submittedName>
</protein>
<comment type="caution">
    <text evidence="2">The sequence shown here is derived from an EMBL/GenBank/DDBJ whole genome shotgun (WGS) entry which is preliminary data.</text>
</comment>
<sequence length="270" mass="30692">MKANKHIERDGPATTKIFDNRSLKVDYRTLEPILKKGMIVLDVGCGTGSISKDIANIVGDSGKVIGIDNTEKFIQSGKVAYGNTQNLYLIYSDLFDFETNEKFDLITSARTLQWLSNPKAALLKMKSLLKPNGRISILDYNHDKLEWNPEPPISMKEFYKTFLKWRSDAGMNNNIADDLPELMIEIGMVDIEKINSNEHYDKHRSDFNSKVGIWSKVAGSTQMVEEGYLENDLRLKAIEEYNEWLESKAISMTMKLNEVRGKMPGTNNIV</sequence>
<evidence type="ECO:0000313" key="3">
    <source>
        <dbReference type="Proteomes" id="UP001236663"/>
    </source>
</evidence>
<dbReference type="CDD" id="cd02440">
    <property type="entry name" value="AdoMet_MTases"/>
    <property type="match status" value="1"/>
</dbReference>
<dbReference type="Pfam" id="PF13847">
    <property type="entry name" value="Methyltransf_31"/>
    <property type="match status" value="1"/>
</dbReference>